<proteinExistence type="predicted"/>
<evidence type="ECO:0000313" key="1">
    <source>
        <dbReference type="EMBL" id="POM79777.1"/>
    </source>
</evidence>
<evidence type="ECO:0000313" key="2">
    <source>
        <dbReference type="Proteomes" id="UP000237271"/>
    </source>
</evidence>
<accession>A0A2P4YPP4</accession>
<dbReference type="EMBL" id="NCKW01001035">
    <property type="protein sequence ID" value="POM79777.1"/>
    <property type="molecule type" value="Genomic_DNA"/>
</dbReference>
<comment type="caution">
    <text evidence="1">The sequence shown here is derived from an EMBL/GenBank/DDBJ whole genome shotgun (WGS) entry which is preliminary data.</text>
</comment>
<name>A0A2P4YPP4_9STRA</name>
<dbReference type="Proteomes" id="UP000237271">
    <property type="component" value="Unassembled WGS sequence"/>
</dbReference>
<reference evidence="1 2" key="1">
    <citation type="journal article" date="2017" name="Genome Biol. Evol.">
        <title>Phytophthora megakarya and P. palmivora, closely related causal agents of cacao black pod rot, underwent increases in genome sizes and gene numbers by different mechanisms.</title>
        <authorList>
            <person name="Ali S.S."/>
            <person name="Shao J."/>
            <person name="Lary D.J."/>
            <person name="Kronmiller B."/>
            <person name="Shen D."/>
            <person name="Strem M.D."/>
            <person name="Amoako-Attah I."/>
            <person name="Akrofi A.Y."/>
            <person name="Begoude B.A."/>
            <person name="Ten Hoopen G.M."/>
            <person name="Coulibaly K."/>
            <person name="Kebe B.I."/>
            <person name="Melnick R.L."/>
            <person name="Guiltinan M.J."/>
            <person name="Tyler B.M."/>
            <person name="Meinhardt L.W."/>
            <person name="Bailey B.A."/>
        </authorList>
    </citation>
    <scope>NUCLEOTIDE SEQUENCE [LARGE SCALE GENOMIC DNA]</scope>
    <source>
        <strain evidence="2">sbr112.9</strain>
    </source>
</reference>
<dbReference type="AlphaFoldDB" id="A0A2P4YPP4"/>
<organism evidence="1 2">
    <name type="scientific">Phytophthora palmivora</name>
    <dbReference type="NCBI Taxonomy" id="4796"/>
    <lineage>
        <taxon>Eukaryota</taxon>
        <taxon>Sar</taxon>
        <taxon>Stramenopiles</taxon>
        <taxon>Oomycota</taxon>
        <taxon>Peronosporomycetes</taxon>
        <taxon>Peronosporales</taxon>
        <taxon>Peronosporaceae</taxon>
        <taxon>Phytophthora</taxon>
    </lineage>
</organism>
<protein>
    <submittedName>
        <fullName evidence="1">Cyclin-C</fullName>
    </submittedName>
</protein>
<gene>
    <name evidence="1" type="ORF">PHPALM_2477</name>
</gene>
<dbReference type="OrthoDB" id="10266018at2759"/>
<keyword evidence="2" id="KW-1185">Reference proteome</keyword>
<sequence>MVAYAAAYISCRDAGYNAEQVFATVNIKKELLLKIVGEFQEAVEDEKRLYGVQASALEKLEDIIPDASAAEAEAAPTASAEK</sequence>